<organism evidence="1">
    <name type="scientific">marine sediment metagenome</name>
    <dbReference type="NCBI Taxonomy" id="412755"/>
    <lineage>
        <taxon>unclassified sequences</taxon>
        <taxon>metagenomes</taxon>
        <taxon>ecological metagenomes</taxon>
    </lineage>
</organism>
<sequence length="98" mass="10918">FKRGRKEVWAILDIKTGSLDPKTALQLAAGLQAFKETPWMPGLPKSGLVERLALVLRNDGTAKPTWFEDQGDLGVFVSLLHAHEWGRKNYGSSRTRKG</sequence>
<feature type="non-terminal residue" evidence="1">
    <location>
        <position position="1"/>
    </location>
</feature>
<name>A0A0F8WMT8_9ZZZZ</name>
<protein>
    <submittedName>
        <fullName evidence="1">Uncharacterized protein</fullName>
    </submittedName>
</protein>
<evidence type="ECO:0000313" key="1">
    <source>
        <dbReference type="EMBL" id="KKK58192.1"/>
    </source>
</evidence>
<proteinExistence type="predicted"/>
<reference evidence="1" key="1">
    <citation type="journal article" date="2015" name="Nature">
        <title>Complex archaea that bridge the gap between prokaryotes and eukaryotes.</title>
        <authorList>
            <person name="Spang A."/>
            <person name="Saw J.H."/>
            <person name="Jorgensen S.L."/>
            <person name="Zaremba-Niedzwiedzka K."/>
            <person name="Martijn J."/>
            <person name="Lind A.E."/>
            <person name="van Eijk R."/>
            <person name="Schleper C."/>
            <person name="Guy L."/>
            <person name="Ettema T.J."/>
        </authorList>
    </citation>
    <scope>NUCLEOTIDE SEQUENCE</scope>
</reference>
<dbReference type="AlphaFoldDB" id="A0A0F8WMT8"/>
<accession>A0A0F8WMT8</accession>
<gene>
    <name evidence="1" type="ORF">LCGC14_3046880</name>
</gene>
<comment type="caution">
    <text evidence="1">The sequence shown here is derived from an EMBL/GenBank/DDBJ whole genome shotgun (WGS) entry which is preliminary data.</text>
</comment>
<dbReference type="EMBL" id="LAZR01064102">
    <property type="protein sequence ID" value="KKK58192.1"/>
    <property type="molecule type" value="Genomic_DNA"/>
</dbReference>